<protein>
    <submittedName>
        <fullName evidence="3">Uncharacterized protein</fullName>
    </submittedName>
</protein>
<evidence type="ECO:0000256" key="2">
    <source>
        <dbReference type="SAM" id="Phobius"/>
    </source>
</evidence>
<feature type="compositionally biased region" description="Gly residues" evidence="1">
    <location>
        <begin position="204"/>
        <end position="215"/>
    </location>
</feature>
<feature type="transmembrane region" description="Helical" evidence="2">
    <location>
        <begin position="86"/>
        <end position="107"/>
    </location>
</feature>
<proteinExistence type="predicted"/>
<feature type="transmembrane region" description="Helical" evidence="2">
    <location>
        <begin position="127"/>
        <end position="143"/>
    </location>
</feature>
<evidence type="ECO:0000313" key="4">
    <source>
        <dbReference type="Proteomes" id="UP001165060"/>
    </source>
</evidence>
<gene>
    <name evidence="3" type="ORF">TeGR_g12598</name>
</gene>
<organism evidence="3 4">
    <name type="scientific">Tetraparma gracilis</name>
    <dbReference type="NCBI Taxonomy" id="2962635"/>
    <lineage>
        <taxon>Eukaryota</taxon>
        <taxon>Sar</taxon>
        <taxon>Stramenopiles</taxon>
        <taxon>Ochrophyta</taxon>
        <taxon>Bolidophyceae</taxon>
        <taxon>Parmales</taxon>
        <taxon>Triparmaceae</taxon>
        <taxon>Tetraparma</taxon>
    </lineage>
</organism>
<accession>A0ABQ6NDC2</accession>
<name>A0ABQ6NDC2_9STRA</name>
<sequence>MQLNGAFAGAVVFLAKKQYRKALEETTVADRRKHVYERAFQGLVATVPALTVLAAELSACWVMSYFDAEERGIEMRLNQHSWCDGITMGIAPLAILILLMSLSTVLFVNAETSLTLSRICRLKFTRLQGAEIFVFGMCALYALKQYAMRRRREFEFDGTEGILFNAFNGSLLTGLLLSSFKPKTEGADEEDAGSATTLRSVKLGGAGSGSGGGSGRSKSNAKLRAADSLDDLDDHEFEKQFESAGTKFNPGFM</sequence>
<evidence type="ECO:0000256" key="1">
    <source>
        <dbReference type="SAM" id="MobiDB-lite"/>
    </source>
</evidence>
<comment type="caution">
    <text evidence="3">The sequence shown here is derived from an EMBL/GenBank/DDBJ whole genome shotgun (WGS) entry which is preliminary data.</text>
</comment>
<keyword evidence="2" id="KW-0812">Transmembrane</keyword>
<feature type="region of interest" description="Disordered" evidence="1">
    <location>
        <begin position="201"/>
        <end position="225"/>
    </location>
</feature>
<feature type="transmembrane region" description="Helical" evidence="2">
    <location>
        <begin position="43"/>
        <end position="66"/>
    </location>
</feature>
<keyword evidence="4" id="KW-1185">Reference proteome</keyword>
<keyword evidence="2" id="KW-0472">Membrane</keyword>
<dbReference type="EMBL" id="BRYB01006733">
    <property type="protein sequence ID" value="GMI55934.1"/>
    <property type="molecule type" value="Genomic_DNA"/>
</dbReference>
<evidence type="ECO:0000313" key="3">
    <source>
        <dbReference type="EMBL" id="GMI55934.1"/>
    </source>
</evidence>
<keyword evidence="2" id="KW-1133">Transmembrane helix</keyword>
<reference evidence="3 4" key="1">
    <citation type="journal article" date="2023" name="Commun. Biol.">
        <title>Genome analysis of Parmales, the sister group of diatoms, reveals the evolutionary specialization of diatoms from phago-mixotrophs to photoautotrophs.</title>
        <authorList>
            <person name="Ban H."/>
            <person name="Sato S."/>
            <person name="Yoshikawa S."/>
            <person name="Yamada K."/>
            <person name="Nakamura Y."/>
            <person name="Ichinomiya M."/>
            <person name="Sato N."/>
            <person name="Blanc-Mathieu R."/>
            <person name="Endo H."/>
            <person name="Kuwata A."/>
            <person name="Ogata H."/>
        </authorList>
    </citation>
    <scope>NUCLEOTIDE SEQUENCE [LARGE SCALE GENOMIC DNA]</scope>
</reference>
<dbReference type="Proteomes" id="UP001165060">
    <property type="component" value="Unassembled WGS sequence"/>
</dbReference>